<sequence>MKQDHEKIKIPLDYSTNQSGRNRIKPVFKCKDNSYRASFKHSRCLLTISVGQEIHESDKFSVTVDLINNAFSSCIILVDDTLQRHTMALDSDEDASFFYKSSLEAGDFWLERNYQYYKNLAILEDIVRWDRWLNHPEYFKRETILKNLFQKDPSYRKAFENTIQAFLRRYRRRFLTEDLPSFNTARAHRLCLDYLLEENIALSLWPELNCHFEVYPNQRNLAMSETHKRLVIPDYPTLLHAVSIKFKNRRQFKPQILIHCQSSNNSNKFI</sequence>
<dbReference type="InterPro" id="IPR038622">
    <property type="entry name" value="CDPS_sf"/>
</dbReference>
<keyword evidence="1" id="KW-0614">Plasmid</keyword>
<evidence type="ECO:0000313" key="1">
    <source>
        <dbReference type="EMBL" id="QCC21390.1"/>
    </source>
</evidence>
<organism evidence="1">
    <name type="scientific">Candidatus Endohaliclona renieramycinifaciens</name>
    <dbReference type="NCBI Taxonomy" id="2565582"/>
    <lineage>
        <taxon>Bacteria</taxon>
        <taxon>Pseudomonadati</taxon>
        <taxon>Pseudomonadota</taxon>
        <taxon>Gammaproteobacteria</taxon>
        <taxon>Legionellales</taxon>
        <taxon>Candidatus Endohaliclona</taxon>
    </lineage>
</organism>
<dbReference type="GO" id="GO:0016755">
    <property type="term" value="F:aminoacyltransferase activity"/>
    <property type="evidence" value="ECO:0007669"/>
    <property type="project" value="InterPro"/>
</dbReference>
<reference evidence="1" key="1">
    <citation type="journal article" date="2019" name="Nat. Microbiol.">
        <title>Localized production of defence chemicals by intracellular symbionts of Haliclona sponges.</title>
        <authorList>
            <person name="Tianero M.D."/>
            <person name="Balaich J.N."/>
            <person name="Donia M.S."/>
        </authorList>
    </citation>
    <scope>NUCLEOTIDE SEQUENCE</scope>
    <source>
        <plasmid evidence="1">p-ren_Ren-Pal-02</plasmid>
    </source>
</reference>
<geneLocation type="plasmid" evidence="1">
    <name>p-ren_Ren-Pal-02</name>
</geneLocation>
<dbReference type="EMBL" id="MK748463">
    <property type="protein sequence ID" value="QCC21390.1"/>
    <property type="molecule type" value="Genomic_DNA"/>
</dbReference>
<proteinExistence type="predicted"/>
<name>A0A4D6G626_9GAMM</name>
<accession>A0A4D6G626</accession>
<evidence type="ECO:0008006" key="2">
    <source>
        <dbReference type="Google" id="ProtNLM"/>
    </source>
</evidence>
<protein>
    <recommendedName>
        <fullName evidence="2">Cyclodipeptide synthase</fullName>
    </recommendedName>
</protein>
<dbReference type="Gene3D" id="3.40.50.11710">
    <property type="entry name" value="Cyclodipeptide synthase"/>
    <property type="match status" value="1"/>
</dbReference>
<dbReference type="AlphaFoldDB" id="A0A4D6G626"/>